<keyword evidence="4" id="KW-1185">Reference proteome</keyword>
<protein>
    <submittedName>
        <fullName evidence="3">Enoyl-CoA hydratase</fullName>
    </submittedName>
</protein>
<evidence type="ECO:0000256" key="2">
    <source>
        <dbReference type="RuleBase" id="RU003707"/>
    </source>
</evidence>
<dbReference type="GO" id="GO:0003824">
    <property type="term" value="F:catalytic activity"/>
    <property type="evidence" value="ECO:0007669"/>
    <property type="project" value="InterPro"/>
</dbReference>
<dbReference type="InterPro" id="IPR018376">
    <property type="entry name" value="Enoyl-CoA_hyd/isom_CS"/>
</dbReference>
<dbReference type="InterPro" id="IPR029045">
    <property type="entry name" value="ClpP/crotonase-like_dom_sf"/>
</dbReference>
<accession>A0A5A5TF97</accession>
<dbReference type="PANTHER" id="PTHR42964">
    <property type="entry name" value="ENOYL-COA HYDRATASE"/>
    <property type="match status" value="1"/>
</dbReference>
<gene>
    <name evidence="3" type="ORF">KDI_36560</name>
</gene>
<dbReference type="Gene3D" id="1.10.12.10">
    <property type="entry name" value="Lyase 2-enoyl-coa Hydratase, Chain A, domain 2"/>
    <property type="match status" value="1"/>
</dbReference>
<dbReference type="PANTHER" id="PTHR42964:SF1">
    <property type="entry name" value="POLYKETIDE BIOSYNTHESIS ENOYL-COA HYDRATASE PKSH-RELATED"/>
    <property type="match status" value="1"/>
</dbReference>
<dbReference type="Gene3D" id="3.90.226.10">
    <property type="entry name" value="2-enoyl-CoA Hydratase, Chain A, domain 1"/>
    <property type="match status" value="1"/>
</dbReference>
<dbReference type="AlphaFoldDB" id="A0A5A5TF97"/>
<dbReference type="OrthoDB" id="9777977at2"/>
<evidence type="ECO:0000313" key="3">
    <source>
        <dbReference type="EMBL" id="GCF10092.1"/>
    </source>
</evidence>
<dbReference type="InterPro" id="IPR051683">
    <property type="entry name" value="Enoyl-CoA_Hydratase/Isomerase"/>
</dbReference>
<organism evidence="3 4">
    <name type="scientific">Dictyobacter arantiisoli</name>
    <dbReference type="NCBI Taxonomy" id="2014874"/>
    <lineage>
        <taxon>Bacteria</taxon>
        <taxon>Bacillati</taxon>
        <taxon>Chloroflexota</taxon>
        <taxon>Ktedonobacteria</taxon>
        <taxon>Ktedonobacterales</taxon>
        <taxon>Dictyobacteraceae</taxon>
        <taxon>Dictyobacter</taxon>
    </lineage>
</organism>
<dbReference type="InterPro" id="IPR014748">
    <property type="entry name" value="Enoyl-CoA_hydra_C"/>
</dbReference>
<name>A0A5A5TF97_9CHLR</name>
<sequence>MAQSYSQLTVEYASQDRIAVVTLNRPQVRNALNGTLIQELTDVFAELSFNEQLHAVILTGAETVFCAGADINAMQEAITYTEEQNLSEALRLADMLHTINTFPCPVIARVNGDAIGGGVGLVSVCDIVIAVEQARFAFSEVKLGIVPAVISPFVIKKIGENMARMLFVTGERFNAERARSIGLVHTVVQTEQLDATIQKTMHELLSGGPQAIRAAKTLAQQVGQMDEAQARHYTAQTIAQIRVSPEGQEGLKAFLEKRRPQWFK</sequence>
<reference evidence="3 4" key="1">
    <citation type="submission" date="2019-01" db="EMBL/GenBank/DDBJ databases">
        <title>Draft genome sequence of Dictyobacter sp. Uno17.</title>
        <authorList>
            <person name="Wang C.M."/>
            <person name="Zheng Y."/>
            <person name="Sakai Y."/>
            <person name="Abe K."/>
            <person name="Yokota A."/>
            <person name="Yabe S."/>
        </authorList>
    </citation>
    <scope>NUCLEOTIDE SEQUENCE [LARGE SCALE GENOMIC DNA]</scope>
    <source>
        <strain evidence="3 4">Uno17</strain>
    </source>
</reference>
<dbReference type="CDD" id="cd06558">
    <property type="entry name" value="crotonase-like"/>
    <property type="match status" value="1"/>
</dbReference>
<dbReference type="PROSITE" id="PS00166">
    <property type="entry name" value="ENOYL_COA_HYDRATASE"/>
    <property type="match status" value="1"/>
</dbReference>
<evidence type="ECO:0000313" key="4">
    <source>
        <dbReference type="Proteomes" id="UP000322530"/>
    </source>
</evidence>
<proteinExistence type="inferred from homology"/>
<dbReference type="Proteomes" id="UP000322530">
    <property type="component" value="Unassembled WGS sequence"/>
</dbReference>
<dbReference type="RefSeq" id="WP_149402996.1">
    <property type="nucleotide sequence ID" value="NZ_BIXY01000060.1"/>
</dbReference>
<evidence type="ECO:0000256" key="1">
    <source>
        <dbReference type="ARBA" id="ARBA00005254"/>
    </source>
</evidence>
<comment type="caution">
    <text evidence="3">The sequence shown here is derived from an EMBL/GenBank/DDBJ whole genome shotgun (WGS) entry which is preliminary data.</text>
</comment>
<dbReference type="Pfam" id="PF00378">
    <property type="entry name" value="ECH_1"/>
    <property type="match status" value="1"/>
</dbReference>
<dbReference type="SUPFAM" id="SSF52096">
    <property type="entry name" value="ClpP/crotonase"/>
    <property type="match status" value="1"/>
</dbReference>
<comment type="similarity">
    <text evidence="1 2">Belongs to the enoyl-CoA hydratase/isomerase family.</text>
</comment>
<dbReference type="InterPro" id="IPR001753">
    <property type="entry name" value="Enoyl-CoA_hydra/iso"/>
</dbReference>
<dbReference type="EMBL" id="BIXY01000060">
    <property type="protein sequence ID" value="GCF10092.1"/>
    <property type="molecule type" value="Genomic_DNA"/>
</dbReference>